<evidence type="ECO:0000313" key="2">
    <source>
        <dbReference type="Proteomes" id="UP001316184"/>
    </source>
</evidence>
<protein>
    <submittedName>
        <fullName evidence="1">CDP-glycerol glycerophosphotransferase family protein</fullName>
    </submittedName>
</protein>
<dbReference type="Pfam" id="PF05045">
    <property type="entry name" value="RgpF"/>
    <property type="match status" value="1"/>
</dbReference>
<dbReference type="InterPro" id="IPR007554">
    <property type="entry name" value="Glycerophosphate_synth"/>
</dbReference>
<gene>
    <name evidence="1" type="ORF">NQV15_17385</name>
</gene>
<name>A0ABY5M906_9ACTN</name>
<keyword evidence="2" id="KW-1185">Reference proteome</keyword>
<organism evidence="1 2">
    <name type="scientific">Aeromicrobium wangtongii</name>
    <dbReference type="NCBI Taxonomy" id="2969247"/>
    <lineage>
        <taxon>Bacteria</taxon>
        <taxon>Bacillati</taxon>
        <taxon>Actinomycetota</taxon>
        <taxon>Actinomycetes</taxon>
        <taxon>Propionibacteriales</taxon>
        <taxon>Nocardioidaceae</taxon>
        <taxon>Aeromicrobium</taxon>
    </lineage>
</organism>
<reference evidence="1 2" key="1">
    <citation type="submission" date="2022-08" db="EMBL/GenBank/DDBJ databases">
        <title>novel species in genus Aeromicrobium.</title>
        <authorList>
            <person name="Ye L."/>
        </authorList>
    </citation>
    <scope>NUCLEOTIDE SEQUENCE [LARGE SCALE GENOMIC DNA]</scope>
    <source>
        <strain evidence="2">zg-Y1379</strain>
    </source>
</reference>
<dbReference type="Gene3D" id="3.40.50.12580">
    <property type="match status" value="1"/>
</dbReference>
<evidence type="ECO:0000313" key="1">
    <source>
        <dbReference type="EMBL" id="UUP13599.1"/>
    </source>
</evidence>
<dbReference type="InterPro" id="IPR007739">
    <property type="entry name" value="RgpF"/>
</dbReference>
<dbReference type="Pfam" id="PF04464">
    <property type="entry name" value="Glyphos_transf"/>
    <property type="match status" value="1"/>
</dbReference>
<dbReference type="Proteomes" id="UP001316184">
    <property type="component" value="Chromosome"/>
</dbReference>
<sequence length="827" mass="92651">MTARPADRHISLDELLRLPAEQRLRREMELVADLVDLPYYATTVPGVLDQGLDPVEHFCREGWLDLRKPNEDFDVWWYWVTHLDPAEASVNPLVHYALVGRDQGLSTRPATTEARPGHRLPSDRPVRRACLVAGFDADGVIDPTVIDLITELGRHGDVFYLFDGYLPASELAKLDGVAAGAWAIRHGAYDFGSYSMLAGQLVGWDRLAEYDEVVLANDSCFLLRPLDEVFATMDARACDWWGLQATKGMVDVAERPGSRIDQPVPMEHVRSELLEEFERDPVYTFHVGSYFLAFRRPVLDSPDFRRLIDSVVPQQGKRLVVLKYEVGLTHLLIGRGFALDTYMDMLYPFHPLFSQWYFTMLEHGFPLLKRFLIYRNHYDVPGLAHWKERVLAVVPTAPVDRFEQTLVRTAPDDELRRSLAITADADGTVTVPEVVQGSEYRRRDRRTSKRPDWWVFAVDRRTHRLPANSRAIFEAVKDDPEVTKIILTRSRRVELDGANVVVEPLLSPAGRERLLQAGTVLVAASPRQSLSAQVSAEHQRIVIVRDGLQLERTGRAARPPVVPKGPSSVDEVAPVIHALPPSTVSGLLAASDVDQLAALATHWPAAYENVWRTGIPAHDFLMGEEDALPADLRAQLASVRQETGGRRLLLFSPVRRMSGTDLAPYEFSAAEIGALTGWCERNDFVLGLRESEVDLERSYSAQLAGHALDLSHRRYPSLHAVLRASDAMLTDHSGTALDVACAGRPVVGFVHDMELARDRVLYDLDHFFPGPVCRDFDALEASFDVFAGAPSVPHADRVRQMLVDHTDGRNTQRVLARLRTRSEVEGA</sequence>
<accession>A0ABY5M906</accession>
<dbReference type="EMBL" id="CP102173">
    <property type="protein sequence ID" value="UUP13599.1"/>
    <property type="molecule type" value="Genomic_DNA"/>
</dbReference>
<dbReference type="RefSeq" id="WP_232403734.1">
    <property type="nucleotide sequence ID" value="NZ_CP102173.1"/>
</dbReference>
<proteinExistence type="predicted"/>
<dbReference type="InterPro" id="IPR043148">
    <property type="entry name" value="TagF_C"/>
</dbReference>